<reference evidence="2 3" key="1">
    <citation type="journal article" date="2012" name="J. Bacteriol.">
        <title>Genome sequences for six rhodanobacter strains, isolated from soils and the terrestrial subsurface, with variable denitrification capabilities.</title>
        <authorList>
            <person name="Kostka J.E."/>
            <person name="Green S.J."/>
            <person name="Rishishwar L."/>
            <person name="Prakash O."/>
            <person name="Katz L.S."/>
            <person name="Marino-Ramirez L."/>
            <person name="Jordan I.K."/>
            <person name="Munk C."/>
            <person name="Ivanova N."/>
            <person name="Mikhailova N."/>
            <person name="Watson D.B."/>
            <person name="Brown S.D."/>
            <person name="Palumbo A.V."/>
            <person name="Brooks S.C."/>
        </authorList>
    </citation>
    <scope>NUCLEOTIDE SEQUENCE [LARGE SCALE GENOMIC DNA]</scope>
    <source>
        <strain evidence="3">Jip2T</strain>
    </source>
</reference>
<sequence>MEKYRSSMLALVLVMAVFIPAMARSASGGNAPAAENPAATATNQRIYCMSGWERFLPGDYYACRARYHLQRQHPHQAIHMLKTAAYWANKDAQHALGLAYINGDIPGIAANRALGIAWLALAAERKNADYVRDYSTAVLRSSPGELSDASKLYVKLGKTYGDRVAGKRATDRFVREVKPLDDAAAMGGNTAYISGLTPFPQAAFSLSRKVHQHAEKTFEGLQGTVTVGVLERIHAPTPALRERYEAGSPSK</sequence>
<dbReference type="Proteomes" id="UP000004210">
    <property type="component" value="Unassembled WGS sequence"/>
</dbReference>
<dbReference type="RefSeq" id="WP_007081348.1">
    <property type="nucleotide sequence ID" value="NZ_AJXU01000031.1"/>
</dbReference>
<organism evidence="2 3">
    <name type="scientific">Rhodanobacter fulvus Jip2</name>
    <dbReference type="NCBI Taxonomy" id="1163408"/>
    <lineage>
        <taxon>Bacteria</taxon>
        <taxon>Pseudomonadati</taxon>
        <taxon>Pseudomonadota</taxon>
        <taxon>Gammaproteobacteria</taxon>
        <taxon>Lysobacterales</taxon>
        <taxon>Rhodanobacteraceae</taxon>
        <taxon>Rhodanobacter</taxon>
    </lineage>
</organism>
<gene>
    <name evidence="2" type="ORF">UU9_08555</name>
</gene>
<evidence type="ECO:0000313" key="3">
    <source>
        <dbReference type="Proteomes" id="UP000004210"/>
    </source>
</evidence>
<dbReference type="OrthoDB" id="7063913at2"/>
<feature type="signal peptide" evidence="1">
    <location>
        <begin position="1"/>
        <end position="23"/>
    </location>
</feature>
<dbReference type="SUPFAM" id="SSF81901">
    <property type="entry name" value="HCP-like"/>
    <property type="match status" value="1"/>
</dbReference>
<keyword evidence="3" id="KW-1185">Reference proteome</keyword>
<name>I4VRB9_9GAMM</name>
<feature type="chain" id="PRO_5003696139" description="Sel1 repeat family protein" evidence="1">
    <location>
        <begin position="24"/>
        <end position="251"/>
    </location>
</feature>
<dbReference type="AlphaFoldDB" id="I4VRB9"/>
<protein>
    <recommendedName>
        <fullName evidence="4">Sel1 repeat family protein</fullName>
    </recommendedName>
</protein>
<evidence type="ECO:0008006" key="4">
    <source>
        <dbReference type="Google" id="ProtNLM"/>
    </source>
</evidence>
<dbReference type="STRING" id="1163408.UU9_08555"/>
<dbReference type="eggNOG" id="COG0790">
    <property type="taxonomic scope" value="Bacteria"/>
</dbReference>
<dbReference type="PATRIC" id="fig|1163408.3.peg.1754"/>
<proteinExistence type="predicted"/>
<dbReference type="Gene3D" id="1.25.40.10">
    <property type="entry name" value="Tetratricopeptide repeat domain"/>
    <property type="match status" value="1"/>
</dbReference>
<keyword evidence="1" id="KW-0732">Signal</keyword>
<accession>I4VRB9</accession>
<dbReference type="EMBL" id="AJXU01000031">
    <property type="protein sequence ID" value="EIL89760.1"/>
    <property type="molecule type" value="Genomic_DNA"/>
</dbReference>
<comment type="caution">
    <text evidence="2">The sequence shown here is derived from an EMBL/GenBank/DDBJ whole genome shotgun (WGS) entry which is preliminary data.</text>
</comment>
<evidence type="ECO:0000256" key="1">
    <source>
        <dbReference type="SAM" id="SignalP"/>
    </source>
</evidence>
<dbReference type="InterPro" id="IPR011990">
    <property type="entry name" value="TPR-like_helical_dom_sf"/>
</dbReference>
<evidence type="ECO:0000313" key="2">
    <source>
        <dbReference type="EMBL" id="EIL89760.1"/>
    </source>
</evidence>